<evidence type="ECO:0000313" key="3">
    <source>
        <dbReference type="Proteomes" id="UP001524642"/>
    </source>
</evidence>
<gene>
    <name evidence="2" type="ORF">NRP21_05700</name>
</gene>
<dbReference type="InterPro" id="IPR000792">
    <property type="entry name" value="Tscrpt_reg_LuxR_C"/>
</dbReference>
<keyword evidence="3" id="KW-1185">Reference proteome</keyword>
<protein>
    <recommendedName>
        <fullName evidence="1">HTH luxR-type domain-containing protein</fullName>
    </recommendedName>
</protein>
<evidence type="ECO:0000259" key="1">
    <source>
        <dbReference type="SMART" id="SM00421"/>
    </source>
</evidence>
<name>A0ABT1X0A6_9PROT</name>
<organism evidence="2 3">
    <name type="scientific">Roseomonas populi</name>
    <dbReference type="NCBI Taxonomy" id="3121582"/>
    <lineage>
        <taxon>Bacteria</taxon>
        <taxon>Pseudomonadati</taxon>
        <taxon>Pseudomonadota</taxon>
        <taxon>Alphaproteobacteria</taxon>
        <taxon>Acetobacterales</taxon>
        <taxon>Roseomonadaceae</taxon>
        <taxon>Roseomonas</taxon>
    </lineage>
</organism>
<dbReference type="SUPFAM" id="SSF46894">
    <property type="entry name" value="C-terminal effector domain of the bipartite response regulators"/>
    <property type="match status" value="1"/>
</dbReference>
<dbReference type="EMBL" id="JANJOU010000003">
    <property type="protein sequence ID" value="MCR0981537.1"/>
    <property type="molecule type" value="Genomic_DNA"/>
</dbReference>
<comment type="caution">
    <text evidence="2">The sequence shown here is derived from an EMBL/GenBank/DDBJ whole genome shotgun (WGS) entry which is preliminary data.</text>
</comment>
<evidence type="ECO:0000313" key="2">
    <source>
        <dbReference type="EMBL" id="MCR0981537.1"/>
    </source>
</evidence>
<dbReference type="RefSeq" id="WP_257715211.1">
    <property type="nucleotide sequence ID" value="NZ_JANJOU010000003.1"/>
</dbReference>
<dbReference type="InterPro" id="IPR016032">
    <property type="entry name" value="Sig_transdc_resp-reg_C-effctor"/>
</dbReference>
<accession>A0ABT1X0A6</accession>
<dbReference type="SMART" id="SM00421">
    <property type="entry name" value="HTH_LUXR"/>
    <property type="match status" value="1"/>
</dbReference>
<feature type="domain" description="HTH luxR-type" evidence="1">
    <location>
        <begin position="326"/>
        <end position="383"/>
    </location>
</feature>
<proteinExistence type="predicted"/>
<sequence>MPDVADLAYEAATGLVPWHAVGLALKGLVGANTATLWAGDPAAGRVEMLYAENIPAEAERAYAVRYYAQDPFVAGYAEYMARNPVGPEPRVLAGPLYLDYEAYRRSEFYAEFGRGIGLYHIIGSVLPLGDAGIMPLGLHRPERASPFTEADRAALEAVFPHLRRAVRLQYRLREAGLRAREALAAAALQTLPLAVLVVDRSLRVTYANPAAEALGREGIGLRIARSGPPSSPASIGAESPGETAALLRMVRAVAARQVSGGGLRLNGGGEGGVPASVAVLVTALPPGLEASLNGRTSHNAFSGQVLVMARPLGGARGPVASVLCDLFGLSPAEAQVALALAGGVSTEAAAAARGVGPATVRSQVRVILEKTGAANLRELERLLGLLAGY</sequence>
<dbReference type="SUPFAM" id="SSF55785">
    <property type="entry name" value="PYP-like sensor domain (PAS domain)"/>
    <property type="match status" value="1"/>
</dbReference>
<dbReference type="InterPro" id="IPR036388">
    <property type="entry name" value="WH-like_DNA-bd_sf"/>
</dbReference>
<dbReference type="Gene3D" id="3.30.450.20">
    <property type="entry name" value="PAS domain"/>
    <property type="match status" value="1"/>
</dbReference>
<reference evidence="2 3" key="1">
    <citation type="submission" date="2022-06" db="EMBL/GenBank/DDBJ databases">
        <title>Roseomonas CN29.</title>
        <authorList>
            <person name="Cheng Y."/>
            <person name="He X."/>
        </authorList>
    </citation>
    <scope>NUCLEOTIDE SEQUENCE [LARGE SCALE GENOMIC DNA]</scope>
    <source>
        <strain evidence="2 3">CN29</strain>
    </source>
</reference>
<dbReference type="InterPro" id="IPR035965">
    <property type="entry name" value="PAS-like_dom_sf"/>
</dbReference>
<dbReference type="Proteomes" id="UP001524642">
    <property type="component" value="Unassembled WGS sequence"/>
</dbReference>
<dbReference type="Gene3D" id="1.10.10.10">
    <property type="entry name" value="Winged helix-like DNA-binding domain superfamily/Winged helix DNA-binding domain"/>
    <property type="match status" value="1"/>
</dbReference>